<accession>A0A4U6VUH1</accession>
<feature type="compositionally biased region" description="Low complexity" evidence="1">
    <location>
        <begin position="64"/>
        <end position="74"/>
    </location>
</feature>
<evidence type="ECO:0000313" key="3">
    <source>
        <dbReference type="EMBL" id="TKW28457.1"/>
    </source>
</evidence>
<dbReference type="AlphaFoldDB" id="A0A4U6VUH1"/>
<feature type="signal peptide" evidence="2">
    <location>
        <begin position="1"/>
        <end position="35"/>
    </location>
</feature>
<dbReference type="Proteomes" id="UP000298652">
    <property type="component" value="Chromosome 3"/>
</dbReference>
<proteinExistence type="predicted"/>
<name>A0A4U6VUH1_SETVI</name>
<gene>
    <name evidence="3" type="ORF">SEVIR_3G324400v2</name>
</gene>
<organism evidence="3 4">
    <name type="scientific">Setaria viridis</name>
    <name type="common">Green bristlegrass</name>
    <name type="synonym">Setaria italica subsp. viridis</name>
    <dbReference type="NCBI Taxonomy" id="4556"/>
    <lineage>
        <taxon>Eukaryota</taxon>
        <taxon>Viridiplantae</taxon>
        <taxon>Streptophyta</taxon>
        <taxon>Embryophyta</taxon>
        <taxon>Tracheophyta</taxon>
        <taxon>Spermatophyta</taxon>
        <taxon>Magnoliopsida</taxon>
        <taxon>Liliopsida</taxon>
        <taxon>Poales</taxon>
        <taxon>Poaceae</taxon>
        <taxon>PACMAD clade</taxon>
        <taxon>Panicoideae</taxon>
        <taxon>Panicodae</taxon>
        <taxon>Paniceae</taxon>
        <taxon>Cenchrinae</taxon>
        <taxon>Setaria</taxon>
    </lineage>
</organism>
<dbReference type="Gramene" id="TKW28457">
    <property type="protein sequence ID" value="TKW28457"/>
    <property type="gene ID" value="SEVIR_3G324400v2"/>
</dbReference>
<sequence>MVFSAHRSTQMHHLLQLAAIVIALLMLFCLQLSFGRPAPSVTGPVCRVISGVGPGTGPGGPHGGTPIAGPHKMG</sequence>
<keyword evidence="2" id="KW-0732">Signal</keyword>
<keyword evidence="4" id="KW-1185">Reference proteome</keyword>
<evidence type="ECO:0000313" key="4">
    <source>
        <dbReference type="Proteomes" id="UP000298652"/>
    </source>
</evidence>
<protein>
    <submittedName>
        <fullName evidence="3">Uncharacterized protein</fullName>
    </submittedName>
</protein>
<feature type="region of interest" description="Disordered" evidence="1">
    <location>
        <begin position="52"/>
        <end position="74"/>
    </location>
</feature>
<dbReference type="EMBL" id="CM016554">
    <property type="protein sequence ID" value="TKW28457.1"/>
    <property type="molecule type" value="Genomic_DNA"/>
</dbReference>
<feature type="compositionally biased region" description="Gly residues" evidence="1">
    <location>
        <begin position="52"/>
        <end position="63"/>
    </location>
</feature>
<evidence type="ECO:0000256" key="1">
    <source>
        <dbReference type="SAM" id="MobiDB-lite"/>
    </source>
</evidence>
<evidence type="ECO:0000256" key="2">
    <source>
        <dbReference type="SAM" id="SignalP"/>
    </source>
</evidence>
<feature type="chain" id="PRO_5020917720" evidence="2">
    <location>
        <begin position="36"/>
        <end position="74"/>
    </location>
</feature>
<reference evidence="3" key="1">
    <citation type="submission" date="2019-03" db="EMBL/GenBank/DDBJ databases">
        <title>WGS assembly of Setaria viridis.</title>
        <authorList>
            <person name="Huang P."/>
            <person name="Jenkins J."/>
            <person name="Grimwood J."/>
            <person name="Barry K."/>
            <person name="Healey A."/>
            <person name="Mamidi S."/>
            <person name="Sreedasyam A."/>
            <person name="Shu S."/>
            <person name="Feldman M."/>
            <person name="Wu J."/>
            <person name="Yu Y."/>
            <person name="Chen C."/>
            <person name="Johnson J."/>
            <person name="Rokhsar D."/>
            <person name="Baxter I."/>
            <person name="Schmutz J."/>
            <person name="Brutnell T."/>
            <person name="Kellogg E."/>
        </authorList>
    </citation>
    <scope>NUCLEOTIDE SEQUENCE [LARGE SCALE GENOMIC DNA]</scope>
</reference>